<dbReference type="InterPro" id="IPR000073">
    <property type="entry name" value="AB_hydrolase_1"/>
</dbReference>
<evidence type="ECO:0008006" key="8">
    <source>
        <dbReference type="Google" id="ProtNLM"/>
    </source>
</evidence>
<evidence type="ECO:0000259" key="5">
    <source>
        <dbReference type="Pfam" id="PF08386"/>
    </source>
</evidence>
<keyword evidence="2" id="KW-0378">Hydrolase</keyword>
<feature type="domain" description="AB hydrolase-1" evidence="4">
    <location>
        <begin position="102"/>
        <end position="252"/>
    </location>
</feature>
<dbReference type="InterPro" id="IPR029058">
    <property type="entry name" value="AB_hydrolase_fold"/>
</dbReference>
<gene>
    <name evidence="6" type="ORF">G6O67_002803</name>
</gene>
<dbReference type="Proteomes" id="UP000557566">
    <property type="component" value="Unassembled WGS sequence"/>
</dbReference>
<keyword evidence="7" id="KW-1185">Reference proteome</keyword>
<dbReference type="Pfam" id="PF00561">
    <property type="entry name" value="Abhydrolase_1"/>
    <property type="match status" value="1"/>
</dbReference>
<dbReference type="InterPro" id="IPR013595">
    <property type="entry name" value="Pept_S33_TAP-like_C"/>
</dbReference>
<dbReference type="PANTHER" id="PTHR43248">
    <property type="entry name" value="2-SUCCINYL-6-HYDROXY-2,4-CYCLOHEXADIENE-1-CARBOXYLATE SYNTHASE"/>
    <property type="match status" value="1"/>
</dbReference>
<feature type="chain" id="PRO_5034803142" description="AB hydrolase-1 domain-containing protein" evidence="3">
    <location>
        <begin position="41"/>
        <end position="550"/>
    </location>
</feature>
<proteinExistence type="inferred from homology"/>
<dbReference type="PANTHER" id="PTHR43248:SF25">
    <property type="entry name" value="AB HYDROLASE-1 DOMAIN-CONTAINING PROTEIN-RELATED"/>
    <property type="match status" value="1"/>
</dbReference>
<comment type="caution">
    <text evidence="6">The sequence shown here is derived from an EMBL/GenBank/DDBJ whole genome shotgun (WGS) entry which is preliminary data.</text>
</comment>
<dbReference type="EMBL" id="JAAVMX010000003">
    <property type="protein sequence ID" value="KAF4510959.1"/>
    <property type="molecule type" value="Genomic_DNA"/>
</dbReference>
<dbReference type="OrthoDB" id="425534at2759"/>
<evidence type="ECO:0000256" key="1">
    <source>
        <dbReference type="ARBA" id="ARBA00010088"/>
    </source>
</evidence>
<reference evidence="6 7" key="1">
    <citation type="journal article" date="2020" name="Genome Biol. Evol.">
        <title>A new high-quality draft genome assembly of the Chinese cordyceps Ophiocordyceps sinensis.</title>
        <authorList>
            <person name="Shu R."/>
            <person name="Zhang J."/>
            <person name="Meng Q."/>
            <person name="Zhang H."/>
            <person name="Zhou G."/>
            <person name="Li M."/>
            <person name="Wu P."/>
            <person name="Zhao Y."/>
            <person name="Chen C."/>
            <person name="Qin Q."/>
        </authorList>
    </citation>
    <scope>NUCLEOTIDE SEQUENCE [LARGE SCALE GENOMIC DNA]</scope>
    <source>
        <strain evidence="6 7">IOZ07</strain>
    </source>
</reference>
<evidence type="ECO:0000313" key="6">
    <source>
        <dbReference type="EMBL" id="KAF4510959.1"/>
    </source>
</evidence>
<dbReference type="Gene3D" id="3.40.50.1820">
    <property type="entry name" value="alpha/beta hydrolase"/>
    <property type="match status" value="1"/>
</dbReference>
<organism evidence="6 7">
    <name type="scientific">Ophiocordyceps sinensis</name>
    <dbReference type="NCBI Taxonomy" id="72228"/>
    <lineage>
        <taxon>Eukaryota</taxon>
        <taxon>Fungi</taxon>
        <taxon>Dikarya</taxon>
        <taxon>Ascomycota</taxon>
        <taxon>Pezizomycotina</taxon>
        <taxon>Sordariomycetes</taxon>
        <taxon>Hypocreomycetidae</taxon>
        <taxon>Hypocreales</taxon>
        <taxon>Ophiocordycipitaceae</taxon>
        <taxon>Ophiocordyceps</taxon>
    </lineage>
</organism>
<comment type="similarity">
    <text evidence="1">Belongs to the peptidase S33 family.</text>
</comment>
<evidence type="ECO:0000256" key="3">
    <source>
        <dbReference type="SAM" id="SignalP"/>
    </source>
</evidence>
<dbReference type="InterPro" id="IPR051601">
    <property type="entry name" value="Serine_prot/Carboxylest_S33"/>
</dbReference>
<evidence type="ECO:0000313" key="7">
    <source>
        <dbReference type="Proteomes" id="UP000557566"/>
    </source>
</evidence>
<feature type="domain" description="Peptidase S33 tripeptidyl aminopeptidase-like C-terminal" evidence="5">
    <location>
        <begin position="445"/>
        <end position="517"/>
    </location>
</feature>
<accession>A0A8H4PUZ1</accession>
<evidence type="ECO:0000259" key="4">
    <source>
        <dbReference type="Pfam" id="PF00561"/>
    </source>
</evidence>
<name>A0A8H4PUZ1_9HYPO</name>
<feature type="signal peptide" evidence="3">
    <location>
        <begin position="1"/>
        <end position="40"/>
    </location>
</feature>
<keyword evidence="3" id="KW-0732">Signal</keyword>
<dbReference type="Pfam" id="PF08386">
    <property type="entry name" value="Abhydrolase_4"/>
    <property type="match status" value="1"/>
</dbReference>
<evidence type="ECO:0000256" key="2">
    <source>
        <dbReference type="ARBA" id="ARBA00022801"/>
    </source>
</evidence>
<dbReference type="AlphaFoldDB" id="A0A8H4PUZ1"/>
<protein>
    <recommendedName>
        <fullName evidence="8">AB hydrolase-1 domain-containing protein</fullName>
    </recommendedName>
</protein>
<dbReference type="SUPFAM" id="SSF53474">
    <property type="entry name" value="alpha/beta-Hydrolases"/>
    <property type="match status" value="1"/>
</dbReference>
<dbReference type="GO" id="GO:0016787">
    <property type="term" value="F:hydrolase activity"/>
    <property type="evidence" value="ECO:0007669"/>
    <property type="project" value="UniProtKB-KW"/>
</dbReference>
<sequence length="550" mass="62309">MTLTGALVMPPAARRRHQRRVGKLATAAVALLWASACALGEEIRTYPGEKIGWRPCGRVRDRDVECSNMDVPMDQFDARNSGDKTFNLPLIRMRGRNATQNLVLNPGGPGESGMAFMYTNGGYLHDVVGEDFHLLSFDPRGVNMSRPAARCYPDQETRRRKFRMNDPDALTQSKERYAWTHNYVQGCVDNMGEHGKYINTPQTAADMNSILDAVGQQPMVFWGFSYGSLLGQTYAALFPERASRIIIDGVTNYFDWYEARILRGDFLDSMNVFDGFLEQCVQAGDRCELASRAPDKDGLRRVVLDFLRRLKTHPIPVYVNATTHGVLDHAVMLNSVIYGHLFMPSTWQTLAHHLAQVMDGNVTQAYLRYGRDEAIDTIDEANDIIDLNDGLSGPAHWPQGRQALIDFLMPWYKSSPFFFQMNREYYAKQQWLIPRTHRFVPPRLVRTVHPMLIVSTTYDPVCPLASAEVARDVFEGSRLVEVKGYGHCSLALPSFCLTGHVRAYLGDGTLPDRHTICEPDRPYFYQQESHEMEHVSAQVVLSDVTRRRSS</sequence>